<keyword evidence="3" id="KW-1185">Reference proteome</keyword>
<dbReference type="OrthoDB" id="547517at2759"/>
<accession>A0A150GMJ3</accession>
<proteinExistence type="predicted"/>
<dbReference type="STRING" id="33097.A0A150GMJ3"/>
<gene>
    <name evidence="2" type="ORF">GPECTOR_14g7</name>
</gene>
<feature type="region of interest" description="Disordered" evidence="1">
    <location>
        <begin position="1"/>
        <end position="30"/>
    </location>
</feature>
<evidence type="ECO:0000256" key="1">
    <source>
        <dbReference type="SAM" id="MobiDB-lite"/>
    </source>
</evidence>
<protein>
    <submittedName>
        <fullName evidence="2">Uncharacterized protein</fullName>
    </submittedName>
</protein>
<evidence type="ECO:0000313" key="2">
    <source>
        <dbReference type="EMBL" id="KXZ51086.1"/>
    </source>
</evidence>
<name>A0A150GMJ3_GONPE</name>
<reference evidence="3" key="1">
    <citation type="journal article" date="2016" name="Nat. Commun.">
        <title>The Gonium pectorale genome demonstrates co-option of cell cycle regulation during the evolution of multicellularity.</title>
        <authorList>
            <person name="Hanschen E.R."/>
            <person name="Marriage T.N."/>
            <person name="Ferris P.J."/>
            <person name="Hamaji T."/>
            <person name="Toyoda A."/>
            <person name="Fujiyama A."/>
            <person name="Neme R."/>
            <person name="Noguchi H."/>
            <person name="Minakuchi Y."/>
            <person name="Suzuki M."/>
            <person name="Kawai-Toyooka H."/>
            <person name="Smith D.R."/>
            <person name="Sparks H."/>
            <person name="Anderson J."/>
            <person name="Bakaric R."/>
            <person name="Luria V."/>
            <person name="Karger A."/>
            <person name="Kirschner M.W."/>
            <person name="Durand P.M."/>
            <person name="Michod R.E."/>
            <person name="Nozaki H."/>
            <person name="Olson B.J."/>
        </authorList>
    </citation>
    <scope>NUCLEOTIDE SEQUENCE [LARGE SCALE GENOMIC DNA]</scope>
    <source>
        <strain evidence="3">NIES-2863</strain>
    </source>
</reference>
<evidence type="ECO:0000313" key="3">
    <source>
        <dbReference type="Proteomes" id="UP000075714"/>
    </source>
</evidence>
<dbReference type="Proteomes" id="UP000075714">
    <property type="component" value="Unassembled WGS sequence"/>
</dbReference>
<sequence>MNSPDSQTAGPERTSPDTDDMQQSKMGRATGDGKVLCTGVLAAERAYGSTVAVGMQVSLPAARPLGSEAACGTSHMVPEDALANAFTSQQQQGAGTQIATLQKQHLKLLPAVEAARPGDVPDPDAINRILQQVLDMESRMGSLHPETGRAYVLLARVLEHKSTVWSLTMAERALLRAWTIIGMGTPRRCSESGAAAVAGVAAAAAAESGAAGVSEMLGQLPDSFNTFHFVLEQIRIKLGFLQWQQQQQMAALVRLAVTASVAGNAGGSVASAAAAALVPPGGKPALAAATPAPALADTNGAGGGAAGMDVDAGNAALPPVPMGGHVSGPDPMDSVAGFFA</sequence>
<organism evidence="2 3">
    <name type="scientific">Gonium pectorale</name>
    <name type="common">Green alga</name>
    <dbReference type="NCBI Taxonomy" id="33097"/>
    <lineage>
        <taxon>Eukaryota</taxon>
        <taxon>Viridiplantae</taxon>
        <taxon>Chlorophyta</taxon>
        <taxon>core chlorophytes</taxon>
        <taxon>Chlorophyceae</taxon>
        <taxon>CS clade</taxon>
        <taxon>Chlamydomonadales</taxon>
        <taxon>Volvocaceae</taxon>
        <taxon>Gonium</taxon>
    </lineage>
</organism>
<comment type="caution">
    <text evidence="2">The sequence shown here is derived from an EMBL/GenBank/DDBJ whole genome shotgun (WGS) entry which is preliminary data.</text>
</comment>
<dbReference type="AlphaFoldDB" id="A0A150GMJ3"/>
<dbReference type="EMBL" id="LSYV01000015">
    <property type="protein sequence ID" value="KXZ51086.1"/>
    <property type="molecule type" value="Genomic_DNA"/>
</dbReference>